<proteinExistence type="predicted"/>
<dbReference type="AlphaFoldDB" id="A0A562ZCT0"/>
<accession>A0A562ZCT0</accession>
<dbReference type="EMBL" id="VOBQ01000043">
    <property type="protein sequence ID" value="TWO62674.1"/>
    <property type="molecule type" value="Genomic_DNA"/>
</dbReference>
<gene>
    <name evidence="1" type="ORF">FN976_28660</name>
</gene>
<evidence type="ECO:0000313" key="2">
    <source>
        <dbReference type="Proteomes" id="UP000318199"/>
    </source>
</evidence>
<sequence length="151" mass="17116">MRISIDIDIDSDVLIDTRDVQAVQDALPALLAATVALGRFEPKLVRLMVANPTPSIEDVRAIQQEAAMLRDGTQWLNADRVTKLATIAADRPAPEVSRWKRERKIFAIRFGGIEYFPRYGFGPGFRPLREMTTILRALPHADDLELARWFE</sequence>
<comment type="caution">
    <text evidence="1">The sequence shown here is derived from an EMBL/GenBank/DDBJ whole genome shotgun (WGS) entry which is preliminary data.</text>
</comment>
<keyword evidence="2" id="KW-1185">Reference proteome</keyword>
<name>A0A562ZCT0_9BURK</name>
<protein>
    <submittedName>
        <fullName evidence="1">Uncharacterized protein</fullName>
    </submittedName>
</protein>
<reference evidence="1 2" key="1">
    <citation type="submission" date="2019-07" db="EMBL/GenBank/DDBJ databases">
        <title>Caenimonas sedimenti sp. nov., isolated from activated sludge.</title>
        <authorList>
            <person name="Xu J."/>
        </authorList>
    </citation>
    <scope>NUCLEOTIDE SEQUENCE [LARGE SCALE GENOMIC DNA]</scope>
    <source>
        <strain evidence="1 2">HX-9-20</strain>
    </source>
</reference>
<feature type="non-terminal residue" evidence="1">
    <location>
        <position position="151"/>
    </location>
</feature>
<evidence type="ECO:0000313" key="1">
    <source>
        <dbReference type="EMBL" id="TWO62674.1"/>
    </source>
</evidence>
<dbReference type="Proteomes" id="UP000318199">
    <property type="component" value="Unassembled WGS sequence"/>
</dbReference>
<organism evidence="1 2">
    <name type="scientific">Caenimonas sedimenti</name>
    <dbReference type="NCBI Taxonomy" id="2596921"/>
    <lineage>
        <taxon>Bacteria</taxon>
        <taxon>Pseudomonadati</taxon>
        <taxon>Pseudomonadota</taxon>
        <taxon>Betaproteobacteria</taxon>
        <taxon>Burkholderiales</taxon>
        <taxon>Comamonadaceae</taxon>
        <taxon>Caenimonas</taxon>
    </lineage>
</organism>